<name>A0A370GRN8_9BACI</name>
<sequence>MSNNNNNNNNNRILNVDADQVLIRAERVIIQNANDDHGSGCRNRTNNAADNVESAQDANANGCRKRRSWI</sequence>
<evidence type="ECO:0000256" key="1">
    <source>
        <dbReference type="SAM" id="MobiDB-lite"/>
    </source>
</evidence>
<organism evidence="2 3">
    <name type="scientific">Falsibacillus pallidus</name>
    <dbReference type="NCBI Taxonomy" id="493781"/>
    <lineage>
        <taxon>Bacteria</taxon>
        <taxon>Bacillati</taxon>
        <taxon>Bacillota</taxon>
        <taxon>Bacilli</taxon>
        <taxon>Bacillales</taxon>
        <taxon>Bacillaceae</taxon>
        <taxon>Falsibacillus</taxon>
    </lineage>
</organism>
<dbReference type="RefSeq" id="WP_114744714.1">
    <property type="nucleotide sequence ID" value="NZ_QQAY01000002.1"/>
</dbReference>
<gene>
    <name evidence="2" type="ORF">DFR59_102552</name>
</gene>
<accession>A0A370GRN8</accession>
<evidence type="ECO:0000313" key="3">
    <source>
        <dbReference type="Proteomes" id="UP000255326"/>
    </source>
</evidence>
<proteinExistence type="predicted"/>
<dbReference type="EMBL" id="QQAY01000002">
    <property type="protein sequence ID" value="RDI45916.1"/>
    <property type="molecule type" value="Genomic_DNA"/>
</dbReference>
<feature type="region of interest" description="Disordered" evidence="1">
    <location>
        <begin position="34"/>
        <end position="70"/>
    </location>
</feature>
<protein>
    <submittedName>
        <fullName evidence="2">Uncharacterized protein</fullName>
    </submittedName>
</protein>
<evidence type="ECO:0000313" key="2">
    <source>
        <dbReference type="EMBL" id="RDI45916.1"/>
    </source>
</evidence>
<comment type="caution">
    <text evidence="2">The sequence shown here is derived from an EMBL/GenBank/DDBJ whole genome shotgun (WGS) entry which is preliminary data.</text>
</comment>
<feature type="compositionally biased region" description="Polar residues" evidence="1">
    <location>
        <begin position="42"/>
        <end position="59"/>
    </location>
</feature>
<reference evidence="2 3" key="1">
    <citation type="submission" date="2018-07" db="EMBL/GenBank/DDBJ databases">
        <title>Genomic Encyclopedia of Type Strains, Phase IV (KMG-IV): sequencing the most valuable type-strain genomes for metagenomic binning, comparative biology and taxonomic classification.</title>
        <authorList>
            <person name="Goeker M."/>
        </authorList>
    </citation>
    <scope>NUCLEOTIDE SEQUENCE [LARGE SCALE GENOMIC DNA]</scope>
    <source>
        <strain evidence="2 3">DSM 25281</strain>
    </source>
</reference>
<dbReference type="Proteomes" id="UP000255326">
    <property type="component" value="Unassembled WGS sequence"/>
</dbReference>
<keyword evidence="3" id="KW-1185">Reference proteome</keyword>
<dbReference type="AlphaFoldDB" id="A0A370GRN8"/>